<dbReference type="OrthoDB" id="3262135at2759"/>
<feature type="compositionally biased region" description="Basic and acidic residues" evidence="1">
    <location>
        <begin position="25"/>
        <end position="39"/>
    </location>
</feature>
<feature type="compositionally biased region" description="Low complexity" evidence="1">
    <location>
        <begin position="75"/>
        <end position="86"/>
    </location>
</feature>
<name>A0A4Z0A9I7_9AGAM</name>
<organism evidence="2 3">
    <name type="scientific">Hericium alpestre</name>
    <dbReference type="NCBI Taxonomy" id="135208"/>
    <lineage>
        <taxon>Eukaryota</taxon>
        <taxon>Fungi</taxon>
        <taxon>Dikarya</taxon>
        <taxon>Basidiomycota</taxon>
        <taxon>Agaricomycotina</taxon>
        <taxon>Agaricomycetes</taxon>
        <taxon>Russulales</taxon>
        <taxon>Hericiaceae</taxon>
        <taxon>Hericium</taxon>
    </lineage>
</organism>
<feature type="compositionally biased region" description="Low complexity" evidence="1">
    <location>
        <begin position="44"/>
        <end position="54"/>
    </location>
</feature>
<evidence type="ECO:0000313" key="2">
    <source>
        <dbReference type="EMBL" id="TFY83375.1"/>
    </source>
</evidence>
<evidence type="ECO:0000313" key="3">
    <source>
        <dbReference type="Proteomes" id="UP000298061"/>
    </source>
</evidence>
<keyword evidence="3" id="KW-1185">Reference proteome</keyword>
<proteinExistence type="predicted"/>
<dbReference type="AlphaFoldDB" id="A0A4Z0A9I7"/>
<feature type="compositionally biased region" description="Basic residues" evidence="1">
    <location>
        <begin position="1"/>
        <end position="12"/>
    </location>
</feature>
<reference evidence="2 3" key="1">
    <citation type="submission" date="2019-02" db="EMBL/GenBank/DDBJ databases">
        <title>Genome sequencing of the rare red list fungi Hericium alpestre (H. flagellum).</title>
        <authorList>
            <person name="Buettner E."/>
            <person name="Kellner H."/>
        </authorList>
    </citation>
    <scope>NUCLEOTIDE SEQUENCE [LARGE SCALE GENOMIC DNA]</scope>
    <source>
        <strain evidence="2 3">DSM 108284</strain>
    </source>
</reference>
<dbReference type="EMBL" id="SFCI01000033">
    <property type="protein sequence ID" value="TFY83375.1"/>
    <property type="molecule type" value="Genomic_DNA"/>
</dbReference>
<feature type="region of interest" description="Disordered" evidence="1">
    <location>
        <begin position="1"/>
        <end position="92"/>
    </location>
</feature>
<accession>A0A4Z0A9I7</accession>
<protein>
    <submittedName>
        <fullName evidence="2">Uncharacterized protein</fullName>
    </submittedName>
</protein>
<evidence type="ECO:0000256" key="1">
    <source>
        <dbReference type="SAM" id="MobiDB-lite"/>
    </source>
</evidence>
<gene>
    <name evidence="2" type="ORF">EWM64_g641</name>
</gene>
<comment type="caution">
    <text evidence="2">The sequence shown here is derived from an EMBL/GenBank/DDBJ whole genome shotgun (WGS) entry which is preliminary data.</text>
</comment>
<sequence>MEYYTHSRHRSDRRQSTSTSPDVSRSPRDESTLPIEEHSIYIFPNPSSTPASPSGTADRSSTRLGIATGTRPRDVSVSSITQSSHTSDLEWEEVDSLRSPSSSLANEHGVEVWEWSLESGAEESESVLEEEITRASRWDFISQRSMGLSPSTALTGPRDRNSLRVIHTADRSSFARSRTQSSVSSVQATIVPHARIQLPLLSFFASLFSVDESTLHLISYTPSHSILFPTDAVTADAVVETLDDGPHGMFRLLTTKERPCLQDTVDVACDSSVVPANPFLAVPLPFTDIIGLVKGVWNGGGRALKEIWN</sequence>
<dbReference type="Proteomes" id="UP000298061">
    <property type="component" value="Unassembled WGS sequence"/>
</dbReference>